<name>A0A811P4S0_9POAL</name>
<comment type="caution">
    <text evidence="3">The sequence shown here is derived from an EMBL/GenBank/DDBJ whole genome shotgun (WGS) entry which is preliminary data.</text>
</comment>
<dbReference type="OrthoDB" id="785439at2759"/>
<feature type="chain" id="PRO_5032655725" description="Glycine-rich protein" evidence="2">
    <location>
        <begin position="17"/>
        <end position="374"/>
    </location>
</feature>
<proteinExistence type="predicted"/>
<feature type="compositionally biased region" description="Gly residues" evidence="1">
    <location>
        <begin position="251"/>
        <end position="264"/>
    </location>
</feature>
<dbReference type="PANTHER" id="PTHR35719:SF5">
    <property type="entry name" value="T6K12.7 PROTEIN"/>
    <property type="match status" value="1"/>
</dbReference>
<organism evidence="3 4">
    <name type="scientific">Miscanthus lutarioriparius</name>
    <dbReference type="NCBI Taxonomy" id="422564"/>
    <lineage>
        <taxon>Eukaryota</taxon>
        <taxon>Viridiplantae</taxon>
        <taxon>Streptophyta</taxon>
        <taxon>Embryophyta</taxon>
        <taxon>Tracheophyta</taxon>
        <taxon>Spermatophyta</taxon>
        <taxon>Magnoliopsida</taxon>
        <taxon>Liliopsida</taxon>
        <taxon>Poales</taxon>
        <taxon>Poaceae</taxon>
        <taxon>PACMAD clade</taxon>
        <taxon>Panicoideae</taxon>
        <taxon>Andropogonodae</taxon>
        <taxon>Andropogoneae</taxon>
        <taxon>Saccharinae</taxon>
        <taxon>Miscanthus</taxon>
    </lineage>
</organism>
<evidence type="ECO:0000256" key="2">
    <source>
        <dbReference type="SAM" id="SignalP"/>
    </source>
</evidence>
<evidence type="ECO:0000313" key="3">
    <source>
        <dbReference type="EMBL" id="CAD6237444.1"/>
    </source>
</evidence>
<evidence type="ECO:0008006" key="5">
    <source>
        <dbReference type="Google" id="ProtNLM"/>
    </source>
</evidence>
<feature type="signal peptide" evidence="2">
    <location>
        <begin position="1"/>
        <end position="16"/>
    </location>
</feature>
<dbReference type="Proteomes" id="UP000604825">
    <property type="component" value="Unassembled WGS sequence"/>
</dbReference>
<dbReference type="PANTHER" id="PTHR35719">
    <property type="entry name" value="OS01G0680600 PROTEIN"/>
    <property type="match status" value="1"/>
</dbReference>
<reference evidence="3" key="1">
    <citation type="submission" date="2020-10" db="EMBL/GenBank/DDBJ databases">
        <authorList>
            <person name="Han B."/>
            <person name="Lu T."/>
            <person name="Zhao Q."/>
            <person name="Huang X."/>
            <person name="Zhao Y."/>
        </authorList>
    </citation>
    <scope>NUCLEOTIDE SEQUENCE</scope>
</reference>
<accession>A0A811P4S0</accession>
<protein>
    <recommendedName>
        <fullName evidence="5">Glycine-rich protein</fullName>
    </recommendedName>
</protein>
<evidence type="ECO:0000313" key="4">
    <source>
        <dbReference type="Proteomes" id="UP000604825"/>
    </source>
</evidence>
<dbReference type="EMBL" id="CAJGYO010000006">
    <property type="protein sequence ID" value="CAD6237444.1"/>
    <property type="molecule type" value="Genomic_DNA"/>
</dbReference>
<evidence type="ECO:0000256" key="1">
    <source>
        <dbReference type="SAM" id="MobiDB-lite"/>
    </source>
</evidence>
<sequence length="374" mass="41514">MLDVGLGVRLIVAAAAAPPVPAPPGKPPFPLSSSLRRRCCSSWWFFNGNAHGRDITTTTTSIRTRRRRWWSDPDGSQEDYGSSSLEEEDDYDYDYEDEAAFSGFGWAGELFDESWFSKVFKTYGVLLPVMLMSMFAATGLKSFLMAMAIPLSQSAISSLLRRKGNHDDWWGIFFKKNDRWRRPFEEEEYPEDATGFATGGRGNGYSSSSRSNHYEGRRRRHNYQSWFPKDFAAAASTAVGADDNTKSSSSGDGGGNKSSGGYGGWDELLDNNTAAAPEAKRSSKLATHSQLATLVTARNRGLQRLGRKMRIITAAGGGGRVEQGVGAPPERKRMRRRGMPRTMGLGGTRYKQAPLFMRLFVAVFPFLGSWFRLL</sequence>
<dbReference type="AlphaFoldDB" id="A0A811P4S0"/>
<feature type="region of interest" description="Disordered" evidence="1">
    <location>
        <begin position="238"/>
        <end position="264"/>
    </location>
</feature>
<gene>
    <name evidence="3" type="ORF">NCGR_LOCUS24965</name>
</gene>
<keyword evidence="2" id="KW-0732">Signal</keyword>
<keyword evidence="4" id="KW-1185">Reference proteome</keyword>
<feature type="region of interest" description="Disordered" evidence="1">
    <location>
        <begin position="191"/>
        <end position="217"/>
    </location>
</feature>